<keyword evidence="6" id="KW-0698">rRNA processing</keyword>
<accession>A0A507DTJ5</accession>
<name>A0A507DTJ5_9FUNG</name>
<keyword evidence="6" id="KW-0690">Ribosome biogenesis</keyword>
<proteinExistence type="inferred from homology"/>
<dbReference type="InterPro" id="IPR057949">
    <property type="entry name" value="TPR_TEX10"/>
</dbReference>
<comment type="function">
    <text evidence="1 6">Component of the RIX1 complex required for processing of ITS2 sequences from 35S pre-rRNA.</text>
</comment>
<organism evidence="9 10">
    <name type="scientific">Powellomyces hirtus</name>
    <dbReference type="NCBI Taxonomy" id="109895"/>
    <lineage>
        <taxon>Eukaryota</taxon>
        <taxon>Fungi</taxon>
        <taxon>Fungi incertae sedis</taxon>
        <taxon>Chytridiomycota</taxon>
        <taxon>Chytridiomycota incertae sedis</taxon>
        <taxon>Chytridiomycetes</taxon>
        <taxon>Spizellomycetales</taxon>
        <taxon>Powellomycetaceae</taxon>
        <taxon>Powellomyces</taxon>
    </lineage>
</organism>
<evidence type="ECO:0000259" key="7">
    <source>
        <dbReference type="Pfam" id="PF12333"/>
    </source>
</evidence>
<keyword evidence="5 6" id="KW-0539">Nucleus</keyword>
<comment type="similarity">
    <text evidence="4 6">Belongs to the IPI1/TEX10 family.</text>
</comment>
<dbReference type="SUPFAM" id="SSF48371">
    <property type="entry name" value="ARM repeat"/>
    <property type="match status" value="1"/>
</dbReference>
<evidence type="ECO:0000313" key="10">
    <source>
        <dbReference type="Proteomes" id="UP000318582"/>
    </source>
</evidence>
<dbReference type="InterPro" id="IPR011989">
    <property type="entry name" value="ARM-like"/>
</dbReference>
<dbReference type="AlphaFoldDB" id="A0A507DTJ5"/>
<evidence type="ECO:0000256" key="6">
    <source>
        <dbReference type="RuleBase" id="RU368021"/>
    </source>
</evidence>
<evidence type="ECO:0000313" key="9">
    <source>
        <dbReference type="EMBL" id="TPX55063.1"/>
    </source>
</evidence>
<dbReference type="Proteomes" id="UP000318582">
    <property type="component" value="Unassembled WGS sequence"/>
</dbReference>
<dbReference type="GO" id="GO:0005634">
    <property type="term" value="C:nucleus"/>
    <property type="evidence" value="ECO:0007669"/>
    <property type="project" value="UniProtKB-SubCell"/>
</dbReference>
<dbReference type="GO" id="GO:0006364">
    <property type="term" value="P:rRNA processing"/>
    <property type="evidence" value="ECO:0007669"/>
    <property type="project" value="UniProtKB-UniRule"/>
</dbReference>
<dbReference type="InterPro" id="IPR016024">
    <property type="entry name" value="ARM-type_fold"/>
</dbReference>
<feature type="domain" description="TEX10-like TPR repeats" evidence="8">
    <location>
        <begin position="570"/>
        <end position="944"/>
    </location>
</feature>
<evidence type="ECO:0000256" key="5">
    <source>
        <dbReference type="ARBA" id="ARBA00023242"/>
    </source>
</evidence>
<keyword evidence="10" id="KW-1185">Reference proteome</keyword>
<comment type="subunit">
    <text evidence="6">Component of the RIX1 complex.</text>
</comment>
<evidence type="ECO:0000256" key="3">
    <source>
        <dbReference type="ARBA" id="ARBA00004642"/>
    </source>
</evidence>
<evidence type="ECO:0000259" key="8">
    <source>
        <dbReference type="Pfam" id="PF25781"/>
    </source>
</evidence>
<comment type="caution">
    <text evidence="9">The sequence shown here is derived from an EMBL/GenBank/DDBJ whole genome shotgun (WGS) entry which is preliminary data.</text>
</comment>
<reference evidence="9 10" key="1">
    <citation type="journal article" date="2019" name="Sci. Rep.">
        <title>Comparative genomics of chytrid fungi reveal insights into the obligate biotrophic and pathogenic lifestyle of Synchytrium endobioticum.</title>
        <authorList>
            <person name="van de Vossenberg B.T.L.H."/>
            <person name="Warris S."/>
            <person name="Nguyen H.D.T."/>
            <person name="van Gent-Pelzer M.P.E."/>
            <person name="Joly D.L."/>
            <person name="van de Geest H.C."/>
            <person name="Bonants P.J.M."/>
            <person name="Smith D.S."/>
            <person name="Levesque C.A."/>
            <person name="van der Lee T.A.J."/>
        </authorList>
    </citation>
    <scope>NUCLEOTIDE SEQUENCE [LARGE SCALE GENOMIC DNA]</scope>
    <source>
        <strain evidence="9 10">CBS 809.83</strain>
    </source>
</reference>
<comment type="subcellular location">
    <subcellularLocation>
        <location evidence="2">Nucleus</location>
        <location evidence="2">Nucleolus</location>
    </subcellularLocation>
    <subcellularLocation>
        <location evidence="3">Nucleus</location>
        <location evidence="3">Nucleoplasm</location>
    </subcellularLocation>
</comment>
<protein>
    <recommendedName>
        <fullName evidence="6">Pre-rRNA-processing protein</fullName>
    </recommendedName>
</protein>
<feature type="domain" description="Pre-rRNA-processing protein Ipi1 N-terminal" evidence="7">
    <location>
        <begin position="140"/>
        <end position="240"/>
    </location>
</feature>
<sequence length="972" mass="108611">MPKATRRKKLKAEDFRKTKLKVGKKVQPAQNQTDVSFKSQSIVVPNQSLGEVKPASELVNNRNQSLKDLIVQLRHYSSQSRKDALSGIRDIQIKYADTFKTQLSIIMEATAPILVDEDRQVRKSLLAFFKDFIPTVTRDNIRPFLSTILAYTCSAMTHISEDIRLDGLKFLTIWQDFYPTLVVMHAEKVIPNYLSMLSTNGKSQSIAGSGTGSSLLVNPQSQLGSAKARVEVLESLLGFLKLVMRKGTNAWWFFPGKEVQQGIAHVTKSECISEWPGNRQLLRNHHRENLHNGGRFELFGASATSSIQSERVTIGSTGLGNKPAQAIRNTYQLADFYQLQAFIDVLMPTLVDLWLESSPNAFTPGSIAFTPALSVMHTVLKMMNLMWRSILVEFKAQQVKTNWVAGWLKIISKHFMTHFPFGKGNFSVRDKQVDVVLQDMNILFCELLSHFSLNATSTAAESSSRWREIMLEYMMELFDENPSPKKQDKTVALLNAEQLEATFPIVWSLLNVLNDEDSGNFLRAFVNKGNTMWGTPSAIAMFQFMSRLLKFTNHQTSERSFTSSPQCIDVLRQWVLMLPKRLWQLKGSNPVFSKNILEVLTYLLKNNPCQFASEKAVTNGLESSIIPFFHVETAKGPVFGPFIASPEPVQLAAVTLLYYLLNWPEKLIRGFAECMTNLVVPSTVTCYALGMLDHRQHHAAQPLPLDIFCSILLTVGAVGWTAADIAAIKQQMSDSNGVTTEIIGTEDFLKFRVKQYGQIAAAEYWIRREQIVLQFVISLSHQPEIAALVLPRLHQLLRAGTLPLDSFYGIARAILTVSGNAGIPIQSFSDLLADLPAPLVASVRSCYGCAANTEYRKASEYVLETALALLAQHPELRQVSLKVVLAYMASTSDSAKPLAHTDHEVLSTLKVATRLILGTEQLRNMVTADQRCLQTLRAIVSNVKSYMAHPANAALGNQLLIEETDMLSRFLA</sequence>
<dbReference type="EMBL" id="QEAQ01000130">
    <property type="protein sequence ID" value="TPX55063.1"/>
    <property type="molecule type" value="Genomic_DNA"/>
</dbReference>
<dbReference type="PANTHER" id="PTHR16056:SF2">
    <property type="entry name" value="TESTIS-EXPRESSED PROTEIN 10"/>
    <property type="match status" value="1"/>
</dbReference>
<dbReference type="PANTHER" id="PTHR16056">
    <property type="entry name" value="REGULATOR OF MICROTUBULE DYNAMICS PROTEIN"/>
    <property type="match status" value="1"/>
</dbReference>
<evidence type="ECO:0000256" key="4">
    <source>
        <dbReference type="ARBA" id="ARBA00006427"/>
    </source>
</evidence>
<dbReference type="Gene3D" id="1.25.10.10">
    <property type="entry name" value="Leucine-rich Repeat Variant"/>
    <property type="match status" value="1"/>
</dbReference>
<evidence type="ECO:0000256" key="2">
    <source>
        <dbReference type="ARBA" id="ARBA00004604"/>
    </source>
</evidence>
<dbReference type="Pfam" id="PF25781">
    <property type="entry name" value="TPR_TEX10"/>
    <property type="match status" value="1"/>
</dbReference>
<dbReference type="GO" id="GO:0120330">
    <property type="term" value="C:rixosome complex"/>
    <property type="evidence" value="ECO:0007669"/>
    <property type="project" value="UniProtKB-UniRule"/>
</dbReference>
<dbReference type="InterPro" id="IPR024679">
    <property type="entry name" value="Ipi1_N"/>
</dbReference>
<dbReference type="STRING" id="109895.A0A507DTJ5"/>
<dbReference type="Pfam" id="PF12333">
    <property type="entry name" value="Ipi1_N"/>
    <property type="match status" value="1"/>
</dbReference>
<evidence type="ECO:0000256" key="1">
    <source>
        <dbReference type="ARBA" id="ARBA00002355"/>
    </source>
</evidence>
<gene>
    <name evidence="9" type="ORF">PhCBS80983_g05637</name>
</gene>